<keyword evidence="8" id="KW-0234">DNA repair</keyword>
<comment type="subcellular location">
    <subcellularLocation>
        <location evidence="2">Cytoplasm</location>
    </subcellularLocation>
    <subcellularLocation>
        <location evidence="1">Nucleus</location>
    </subcellularLocation>
</comment>
<evidence type="ECO:0000313" key="12">
    <source>
        <dbReference type="EMBL" id="TNN25883.1"/>
    </source>
</evidence>
<keyword evidence="6" id="KW-0227">DNA damage</keyword>
<dbReference type="InterPro" id="IPR038932">
    <property type="entry name" value="PARPBP"/>
</dbReference>
<dbReference type="EMBL" id="SRLO01011435">
    <property type="protein sequence ID" value="TNN25883.1"/>
    <property type="molecule type" value="Genomic_DNA"/>
</dbReference>
<gene>
    <name evidence="12" type="primary">PARPBP</name>
    <name evidence="12" type="ORF">EYF80_063980</name>
</gene>
<evidence type="ECO:0000256" key="4">
    <source>
        <dbReference type="ARBA" id="ARBA00014320"/>
    </source>
</evidence>
<evidence type="ECO:0000256" key="2">
    <source>
        <dbReference type="ARBA" id="ARBA00004496"/>
    </source>
</evidence>
<name>A0A4Z2EAY2_9TELE</name>
<dbReference type="PANTHER" id="PTHR32121">
    <property type="entry name" value="PCNA-INTERACTING PARTNER"/>
    <property type="match status" value="1"/>
</dbReference>
<evidence type="ECO:0000256" key="9">
    <source>
        <dbReference type="ARBA" id="ARBA00023242"/>
    </source>
</evidence>
<protein>
    <recommendedName>
        <fullName evidence="4">PCNA-interacting partner</fullName>
    </recommendedName>
    <alternativeName>
        <fullName evidence="10">PARP-1 binding protein</fullName>
    </alternativeName>
    <alternativeName>
        <fullName evidence="11">PARP1-binding protein</fullName>
    </alternativeName>
</protein>
<evidence type="ECO:0000256" key="11">
    <source>
        <dbReference type="ARBA" id="ARBA00032731"/>
    </source>
</evidence>
<dbReference type="PANTHER" id="PTHR32121:SF0">
    <property type="entry name" value="PCNA-INTERACTING PARTNER"/>
    <property type="match status" value="1"/>
</dbReference>
<keyword evidence="9" id="KW-0539">Nucleus</keyword>
<keyword evidence="7" id="KW-0238">DNA-binding</keyword>
<evidence type="ECO:0000256" key="10">
    <source>
        <dbReference type="ARBA" id="ARBA00031632"/>
    </source>
</evidence>
<accession>A0A4Z2EAY2</accession>
<dbReference type="OrthoDB" id="6427080at2759"/>
<dbReference type="GO" id="GO:2000042">
    <property type="term" value="P:negative regulation of double-strand break repair via homologous recombination"/>
    <property type="evidence" value="ECO:0007669"/>
    <property type="project" value="InterPro"/>
</dbReference>
<evidence type="ECO:0000256" key="7">
    <source>
        <dbReference type="ARBA" id="ARBA00023125"/>
    </source>
</evidence>
<evidence type="ECO:0000256" key="8">
    <source>
        <dbReference type="ARBA" id="ARBA00023204"/>
    </source>
</evidence>
<dbReference type="GO" id="GO:0000785">
    <property type="term" value="C:chromatin"/>
    <property type="evidence" value="ECO:0007669"/>
    <property type="project" value="TreeGrafter"/>
</dbReference>
<dbReference type="GO" id="GO:0006281">
    <property type="term" value="P:DNA repair"/>
    <property type="evidence" value="ECO:0007669"/>
    <property type="project" value="UniProtKB-KW"/>
</dbReference>
<dbReference type="GO" id="GO:0005634">
    <property type="term" value="C:nucleus"/>
    <property type="evidence" value="ECO:0007669"/>
    <property type="project" value="UniProtKB-SubCell"/>
</dbReference>
<evidence type="ECO:0000256" key="3">
    <source>
        <dbReference type="ARBA" id="ARBA00009135"/>
    </source>
</evidence>
<dbReference type="GO" id="GO:0005737">
    <property type="term" value="C:cytoplasm"/>
    <property type="evidence" value="ECO:0007669"/>
    <property type="project" value="UniProtKB-SubCell"/>
</dbReference>
<keyword evidence="13" id="KW-1185">Reference proteome</keyword>
<dbReference type="GO" id="GO:0003677">
    <property type="term" value="F:DNA binding"/>
    <property type="evidence" value="ECO:0007669"/>
    <property type="project" value="UniProtKB-KW"/>
</dbReference>
<organism evidence="12 13">
    <name type="scientific">Liparis tanakae</name>
    <name type="common">Tanaka's snailfish</name>
    <dbReference type="NCBI Taxonomy" id="230148"/>
    <lineage>
        <taxon>Eukaryota</taxon>
        <taxon>Metazoa</taxon>
        <taxon>Chordata</taxon>
        <taxon>Craniata</taxon>
        <taxon>Vertebrata</taxon>
        <taxon>Euteleostomi</taxon>
        <taxon>Actinopterygii</taxon>
        <taxon>Neopterygii</taxon>
        <taxon>Teleostei</taxon>
        <taxon>Neoteleostei</taxon>
        <taxon>Acanthomorphata</taxon>
        <taxon>Eupercaria</taxon>
        <taxon>Perciformes</taxon>
        <taxon>Cottioidei</taxon>
        <taxon>Cottales</taxon>
        <taxon>Liparidae</taxon>
        <taxon>Liparis</taxon>
    </lineage>
</organism>
<sequence length="101" mass="11022">MALALTLDVPDRALGRRAFTDAKHAARDGSTSLFLAVTSFVRVVQLGGKGYAPPESDPLRKHVKGLSDYVQFLDDLEEILGEVPDPRYMKPPLHGETPPPP</sequence>
<comment type="caution">
    <text evidence="12">The sequence shown here is derived from an EMBL/GenBank/DDBJ whole genome shotgun (WGS) entry which is preliminary data.</text>
</comment>
<reference evidence="12 13" key="1">
    <citation type="submission" date="2019-03" db="EMBL/GenBank/DDBJ databases">
        <title>First draft genome of Liparis tanakae, snailfish: a comprehensive survey of snailfish specific genes.</title>
        <authorList>
            <person name="Kim W."/>
            <person name="Song I."/>
            <person name="Jeong J.-H."/>
            <person name="Kim D."/>
            <person name="Kim S."/>
            <person name="Ryu S."/>
            <person name="Song J.Y."/>
            <person name="Lee S.K."/>
        </authorList>
    </citation>
    <scope>NUCLEOTIDE SEQUENCE [LARGE SCALE GENOMIC DNA]</scope>
    <source>
        <tissue evidence="12">Muscle</tissue>
    </source>
</reference>
<dbReference type="AlphaFoldDB" id="A0A4Z2EAY2"/>
<evidence type="ECO:0000313" key="13">
    <source>
        <dbReference type="Proteomes" id="UP000314294"/>
    </source>
</evidence>
<evidence type="ECO:0000256" key="5">
    <source>
        <dbReference type="ARBA" id="ARBA00022490"/>
    </source>
</evidence>
<comment type="similarity">
    <text evidence="3">Belongs to the PARI family.</text>
</comment>
<keyword evidence="5" id="KW-0963">Cytoplasm</keyword>
<evidence type="ECO:0000256" key="6">
    <source>
        <dbReference type="ARBA" id="ARBA00022763"/>
    </source>
</evidence>
<dbReference type="Proteomes" id="UP000314294">
    <property type="component" value="Unassembled WGS sequence"/>
</dbReference>
<proteinExistence type="inferred from homology"/>
<evidence type="ECO:0000256" key="1">
    <source>
        <dbReference type="ARBA" id="ARBA00004123"/>
    </source>
</evidence>